<dbReference type="InterPro" id="IPR013320">
    <property type="entry name" value="ConA-like_dom_sf"/>
</dbReference>
<dbReference type="PANTHER" id="PTHR10963:SF55">
    <property type="entry name" value="GLYCOSIDE HYDROLASE FAMILY 16 PROTEIN"/>
    <property type="match status" value="1"/>
</dbReference>
<dbReference type="SUPFAM" id="SSF49899">
    <property type="entry name" value="Concanavalin A-like lectins/glucanases"/>
    <property type="match status" value="1"/>
</dbReference>
<dbReference type="InterPro" id="IPR011049">
    <property type="entry name" value="Serralysin-like_metalloprot_C"/>
</dbReference>
<dbReference type="EMBL" id="JAVRHS010000015">
    <property type="protein sequence ID" value="MDT0577009.1"/>
    <property type="molecule type" value="Genomic_DNA"/>
</dbReference>
<dbReference type="CDD" id="cd08023">
    <property type="entry name" value="GH16_laminarinase_like"/>
    <property type="match status" value="1"/>
</dbReference>
<dbReference type="PANTHER" id="PTHR10963">
    <property type="entry name" value="GLYCOSYL HYDROLASE-RELATED"/>
    <property type="match status" value="1"/>
</dbReference>
<dbReference type="SUPFAM" id="SSF51120">
    <property type="entry name" value="beta-Roll"/>
    <property type="match status" value="2"/>
</dbReference>
<comment type="caution">
    <text evidence="3">The sequence shown here is derived from an EMBL/GenBank/DDBJ whole genome shotgun (WGS) entry which is preliminary data.</text>
</comment>
<name>A0ABU2ZL03_9SPHN</name>
<reference evidence="3 4" key="1">
    <citation type="submission" date="2023-09" db="EMBL/GenBank/DDBJ databases">
        <authorList>
            <person name="Rey-Velasco X."/>
        </authorList>
    </citation>
    <scope>NUCLEOTIDE SEQUENCE [LARGE SCALE GENOMIC DNA]</scope>
    <source>
        <strain evidence="3 4">F390</strain>
    </source>
</reference>
<gene>
    <name evidence="3" type="ORF">RM533_12610</name>
</gene>
<dbReference type="PRINTS" id="PR00313">
    <property type="entry name" value="CABNDNGRPT"/>
</dbReference>
<dbReference type="Gene3D" id="2.60.120.200">
    <property type="match status" value="1"/>
</dbReference>
<dbReference type="InterPro" id="IPR001343">
    <property type="entry name" value="Hemolysn_Ca-bd"/>
</dbReference>
<evidence type="ECO:0000313" key="3">
    <source>
        <dbReference type="EMBL" id="MDT0577009.1"/>
    </source>
</evidence>
<evidence type="ECO:0000256" key="1">
    <source>
        <dbReference type="ARBA" id="ARBA00006865"/>
    </source>
</evidence>
<dbReference type="Proteomes" id="UP001259803">
    <property type="component" value="Unassembled WGS sequence"/>
</dbReference>
<protein>
    <submittedName>
        <fullName evidence="3">Family 16 glycosylhydrolase</fullName>
    </submittedName>
</protein>
<dbReference type="Pfam" id="PF00353">
    <property type="entry name" value="HemolysinCabind"/>
    <property type="match status" value="3"/>
</dbReference>
<accession>A0ABU2ZL03</accession>
<keyword evidence="4" id="KW-1185">Reference proteome</keyword>
<dbReference type="InterPro" id="IPR050546">
    <property type="entry name" value="Glycosyl_Hydrlase_16"/>
</dbReference>
<sequence>MAYINAHGHSINWSAKARTWLKPTNKSEVVTGKSGAEALEGSGKYAVTLRGNGGDDTYYPVSGRTTIIEDAGGGNDSVKAYFSYLLPANVENLQVLGSNLYAFGNELDNIIKGGKGSQTLDGRAGDDVLIGGSGADIFIIAKGEGSDLIHDFTPGLDQVRFSGVSFDSFAGLKAAMQQVGKDAVLNLGDDDVLVFKNVAVDDLEAGDFLLPVAAEGRVPLFNEEFDDLSLFTGSSGTWKTSYYYGDRTLSGNGERQLYVDAGYKGLGIDPFSIKDGILSITAERASAQTKAVTGLDFTSGLLTSEQTFSIQYGVFEMRAQLPAGKGLWPAFWLLPADGNWPPELDIMEVLGGTPEILHTTVHSQASGSHTSISSVTAGADLSAGFHTYGVDWQKDQITWYLDGVKVSSAPTPDDMHGPMYMLANLAVGGWAGKPSDRLTHAEMQIDYIRAYQKAPEHPAAEMPQHWQSFGKEQFATLDGSNAKQSWNWSYRLGATERGVKLVGDWARYAHGNDLDNFIQGSNAPYNELAGGGGNDVLRGGGGVDVFIVRDGDGNDTVLDFSNRPGNSDKLELDGFHFEHFDDVLAWSFQDGADTLIRLDEDQALLLKNVSLHDLSAEQFVFMNSTDAPRAGSGSPENVSAATVPPLAAAATAAADGGLFSQPDGEQAAATQLLDLVQQLTFADGALIA</sequence>
<comment type="similarity">
    <text evidence="1">Belongs to the glycosyl hydrolase 16 family.</text>
</comment>
<organism evidence="3 4">
    <name type="scientific">Croceicoccus esteveae</name>
    <dbReference type="NCBI Taxonomy" id="3075597"/>
    <lineage>
        <taxon>Bacteria</taxon>
        <taxon>Pseudomonadati</taxon>
        <taxon>Pseudomonadota</taxon>
        <taxon>Alphaproteobacteria</taxon>
        <taxon>Sphingomonadales</taxon>
        <taxon>Erythrobacteraceae</taxon>
        <taxon>Croceicoccus</taxon>
    </lineage>
</organism>
<proteinExistence type="inferred from homology"/>
<evidence type="ECO:0000259" key="2">
    <source>
        <dbReference type="PROSITE" id="PS51762"/>
    </source>
</evidence>
<evidence type="ECO:0000313" key="4">
    <source>
        <dbReference type="Proteomes" id="UP001259803"/>
    </source>
</evidence>
<dbReference type="RefSeq" id="WP_311341584.1">
    <property type="nucleotide sequence ID" value="NZ_JAVRHS010000015.1"/>
</dbReference>
<feature type="domain" description="GH16" evidence="2">
    <location>
        <begin position="203"/>
        <end position="456"/>
    </location>
</feature>
<dbReference type="InterPro" id="IPR000757">
    <property type="entry name" value="Beta-glucanase-like"/>
</dbReference>
<dbReference type="Gene3D" id="2.150.10.10">
    <property type="entry name" value="Serralysin-like metalloprotease, C-terminal"/>
    <property type="match status" value="2"/>
</dbReference>
<dbReference type="PROSITE" id="PS51762">
    <property type="entry name" value="GH16_2"/>
    <property type="match status" value="1"/>
</dbReference>
<dbReference type="Pfam" id="PF00722">
    <property type="entry name" value="Glyco_hydro_16"/>
    <property type="match status" value="1"/>
</dbReference>